<accession>A0A9P8UMA5</accession>
<name>A0A9P8UMA5_9PEZI</name>
<dbReference type="PANTHER" id="PTHR10845:SF267">
    <property type="entry name" value="REGULATOR OF G PROTEIN SIGNALING DOMAIN PROTEIN (AFU_ORTHOLOGUE AFUA_6G06860)"/>
    <property type="match status" value="1"/>
</dbReference>
<comment type="caution">
    <text evidence="2">The sequence shown here is derived from an EMBL/GenBank/DDBJ whole genome shotgun (WGS) entry which is preliminary data.</text>
</comment>
<organism evidence="2 3">
    <name type="scientific">Truncatella angustata</name>
    <dbReference type="NCBI Taxonomy" id="152316"/>
    <lineage>
        <taxon>Eukaryota</taxon>
        <taxon>Fungi</taxon>
        <taxon>Dikarya</taxon>
        <taxon>Ascomycota</taxon>
        <taxon>Pezizomycotina</taxon>
        <taxon>Sordariomycetes</taxon>
        <taxon>Xylariomycetidae</taxon>
        <taxon>Amphisphaeriales</taxon>
        <taxon>Sporocadaceae</taxon>
        <taxon>Truncatella</taxon>
    </lineage>
</organism>
<dbReference type="SUPFAM" id="SSF48097">
    <property type="entry name" value="Regulator of G-protein signaling, RGS"/>
    <property type="match status" value="1"/>
</dbReference>
<dbReference type="CDD" id="cd07440">
    <property type="entry name" value="RGS"/>
    <property type="match status" value="1"/>
</dbReference>
<evidence type="ECO:0000313" key="2">
    <source>
        <dbReference type="EMBL" id="KAH6654761.1"/>
    </source>
</evidence>
<dbReference type="InterPro" id="IPR044926">
    <property type="entry name" value="RGS_subdomain_2"/>
</dbReference>
<dbReference type="Pfam" id="PF00615">
    <property type="entry name" value="RGS"/>
    <property type="match status" value="1"/>
</dbReference>
<dbReference type="OrthoDB" id="10266999at2759"/>
<protein>
    <recommendedName>
        <fullName evidence="1">RGS domain-containing protein</fullName>
    </recommendedName>
</protein>
<dbReference type="RefSeq" id="XP_045959031.1">
    <property type="nucleotide sequence ID" value="XM_046102858.1"/>
</dbReference>
<dbReference type="InterPro" id="IPR016137">
    <property type="entry name" value="RGS"/>
</dbReference>
<evidence type="ECO:0000313" key="3">
    <source>
        <dbReference type="Proteomes" id="UP000758603"/>
    </source>
</evidence>
<dbReference type="Proteomes" id="UP000758603">
    <property type="component" value="Unassembled WGS sequence"/>
</dbReference>
<dbReference type="EMBL" id="JAGPXC010000004">
    <property type="protein sequence ID" value="KAH6654761.1"/>
    <property type="molecule type" value="Genomic_DNA"/>
</dbReference>
<dbReference type="Gene3D" id="1.10.167.10">
    <property type="entry name" value="Regulator of G-protein Signalling 4, domain 2"/>
    <property type="match status" value="1"/>
</dbReference>
<dbReference type="InterPro" id="IPR036305">
    <property type="entry name" value="RGS_sf"/>
</dbReference>
<gene>
    <name evidence="2" type="ORF">BKA67DRAFT_566160</name>
</gene>
<dbReference type="SMART" id="SM00315">
    <property type="entry name" value="RGS"/>
    <property type="match status" value="1"/>
</dbReference>
<dbReference type="GeneID" id="70131750"/>
<dbReference type="AlphaFoldDB" id="A0A9P8UMA5"/>
<evidence type="ECO:0000259" key="1">
    <source>
        <dbReference type="PROSITE" id="PS50132"/>
    </source>
</evidence>
<dbReference type="PANTHER" id="PTHR10845">
    <property type="entry name" value="REGULATOR OF G PROTEIN SIGNALING"/>
    <property type="match status" value="1"/>
</dbReference>
<sequence length="178" mass="20149">MSTIGFRRPVFAEVILGTSSNPWTRDAFILFLSRHHCMENLEFSVDVEKYIDIYTKSTTNIPMSSTKRYSISSSWERLMQSYIEPGAPREVNVSGRIRDNLLNLPYILSPPKPSELYEAQRLVSALVDDSLAIFLESAGSSQPKTPIINRDTEFGNTSMPMGGRVWKSMTGILCFTRK</sequence>
<reference evidence="2" key="1">
    <citation type="journal article" date="2021" name="Nat. Commun.">
        <title>Genetic determinants of endophytism in the Arabidopsis root mycobiome.</title>
        <authorList>
            <person name="Mesny F."/>
            <person name="Miyauchi S."/>
            <person name="Thiergart T."/>
            <person name="Pickel B."/>
            <person name="Atanasova L."/>
            <person name="Karlsson M."/>
            <person name="Huettel B."/>
            <person name="Barry K.W."/>
            <person name="Haridas S."/>
            <person name="Chen C."/>
            <person name="Bauer D."/>
            <person name="Andreopoulos W."/>
            <person name="Pangilinan J."/>
            <person name="LaButti K."/>
            <person name="Riley R."/>
            <person name="Lipzen A."/>
            <person name="Clum A."/>
            <person name="Drula E."/>
            <person name="Henrissat B."/>
            <person name="Kohler A."/>
            <person name="Grigoriev I.V."/>
            <person name="Martin F.M."/>
            <person name="Hacquard S."/>
        </authorList>
    </citation>
    <scope>NUCLEOTIDE SEQUENCE</scope>
    <source>
        <strain evidence="2">MPI-SDFR-AT-0073</strain>
    </source>
</reference>
<keyword evidence="3" id="KW-1185">Reference proteome</keyword>
<dbReference type="PROSITE" id="PS50132">
    <property type="entry name" value="RGS"/>
    <property type="match status" value="1"/>
</dbReference>
<proteinExistence type="predicted"/>
<feature type="domain" description="RGS" evidence="1">
    <location>
        <begin position="25"/>
        <end position="137"/>
    </location>
</feature>